<feature type="non-terminal residue" evidence="1">
    <location>
        <position position="1"/>
    </location>
</feature>
<sequence>SVLTVKNGGS</sequence>
<dbReference type="Proteomes" id="UP000887013">
    <property type="component" value="Unassembled WGS sequence"/>
</dbReference>
<protein>
    <submittedName>
        <fullName evidence="1">Uncharacterized protein</fullName>
    </submittedName>
</protein>
<reference evidence="1" key="1">
    <citation type="submission" date="2020-08" db="EMBL/GenBank/DDBJ databases">
        <title>Multicomponent nature underlies the extraordinary mechanical properties of spider dragline silk.</title>
        <authorList>
            <person name="Kono N."/>
            <person name="Nakamura H."/>
            <person name="Mori M."/>
            <person name="Yoshida Y."/>
            <person name="Ohtoshi R."/>
            <person name="Malay A.D."/>
            <person name="Moran D.A.P."/>
            <person name="Tomita M."/>
            <person name="Numata K."/>
            <person name="Arakawa K."/>
        </authorList>
    </citation>
    <scope>NUCLEOTIDE SEQUENCE</scope>
</reference>
<comment type="caution">
    <text evidence="1">The sequence shown here is derived from an EMBL/GenBank/DDBJ whole genome shotgun (WGS) entry which is preliminary data.</text>
</comment>
<evidence type="ECO:0000313" key="1">
    <source>
        <dbReference type="EMBL" id="GFS86631.1"/>
    </source>
</evidence>
<organism evidence="1 2">
    <name type="scientific">Nephila pilipes</name>
    <name type="common">Giant wood spider</name>
    <name type="synonym">Nephila maculata</name>
    <dbReference type="NCBI Taxonomy" id="299642"/>
    <lineage>
        <taxon>Eukaryota</taxon>
        <taxon>Metazoa</taxon>
        <taxon>Ecdysozoa</taxon>
        <taxon>Arthropoda</taxon>
        <taxon>Chelicerata</taxon>
        <taxon>Arachnida</taxon>
        <taxon>Araneae</taxon>
        <taxon>Araneomorphae</taxon>
        <taxon>Entelegynae</taxon>
        <taxon>Araneoidea</taxon>
        <taxon>Nephilidae</taxon>
        <taxon>Nephila</taxon>
    </lineage>
</organism>
<dbReference type="EMBL" id="BMAW01004055">
    <property type="protein sequence ID" value="GFS86631.1"/>
    <property type="molecule type" value="Genomic_DNA"/>
</dbReference>
<proteinExistence type="predicted"/>
<evidence type="ECO:0000313" key="2">
    <source>
        <dbReference type="Proteomes" id="UP000887013"/>
    </source>
</evidence>
<gene>
    <name evidence="1" type="ORF">NPIL_474841</name>
</gene>
<name>A0A8X6T7W6_NEPPI</name>
<keyword evidence="2" id="KW-1185">Reference proteome</keyword>
<accession>A0A8X6T7W6</accession>